<evidence type="ECO:0000256" key="2">
    <source>
        <dbReference type="SAM" id="MobiDB-lite"/>
    </source>
</evidence>
<dbReference type="EMBL" id="JH711579">
    <property type="protein sequence ID" value="EIW80244.1"/>
    <property type="molecule type" value="Genomic_DNA"/>
</dbReference>
<evidence type="ECO:0000256" key="1">
    <source>
        <dbReference type="SAM" id="Coils"/>
    </source>
</evidence>
<dbReference type="AlphaFoldDB" id="A0A5M3MN94"/>
<sequence>MTYFNQIPDHKNAEHYTRPEPKLLPQQTEQRHQMVANSSSSESFPCRKSASAKGIQKQAIPNNRKGRPEQHNLGLEELKVQNTTLMMDRIELSETHRMHLSQMKQLLVEERKEKDHVVEARAMDTTGHHQRLRELEEQIGTLIREKENLVAQVAQGSAMLQSKKLEEHINHLTREYEDIATLHEELAQQVVSHSAEVTRLQVENALLARAKDEVQVEIKGEGLERQAEQDVEGSLSLTVELVIWLAGKLKPKSNELTSLTGSQNKRKRNE</sequence>
<name>A0A5M3MN94_CONPW</name>
<dbReference type="KEGG" id="cput:CONPUDRAFT_73418"/>
<dbReference type="Proteomes" id="UP000053558">
    <property type="component" value="Unassembled WGS sequence"/>
</dbReference>
<protein>
    <submittedName>
        <fullName evidence="3">Uncharacterized protein</fullName>
    </submittedName>
</protein>
<feature type="compositionally biased region" description="Basic and acidic residues" evidence="2">
    <location>
        <begin position="8"/>
        <end position="21"/>
    </location>
</feature>
<comment type="caution">
    <text evidence="3">The sequence shown here is derived from an EMBL/GenBank/DDBJ whole genome shotgun (WGS) entry which is preliminary data.</text>
</comment>
<feature type="coiled-coil region" evidence="1">
    <location>
        <begin position="132"/>
        <end position="189"/>
    </location>
</feature>
<accession>A0A5M3MN94</accession>
<feature type="region of interest" description="Disordered" evidence="2">
    <location>
        <begin position="1"/>
        <end position="72"/>
    </location>
</feature>
<gene>
    <name evidence="3" type="ORF">CONPUDRAFT_73418</name>
</gene>
<keyword evidence="1" id="KW-0175">Coiled coil</keyword>
<organism evidence="3 4">
    <name type="scientific">Coniophora puteana (strain RWD-64-598)</name>
    <name type="common">Brown rot fungus</name>
    <dbReference type="NCBI Taxonomy" id="741705"/>
    <lineage>
        <taxon>Eukaryota</taxon>
        <taxon>Fungi</taxon>
        <taxon>Dikarya</taxon>
        <taxon>Basidiomycota</taxon>
        <taxon>Agaricomycotina</taxon>
        <taxon>Agaricomycetes</taxon>
        <taxon>Agaricomycetidae</taxon>
        <taxon>Boletales</taxon>
        <taxon>Coniophorineae</taxon>
        <taxon>Coniophoraceae</taxon>
        <taxon>Coniophora</taxon>
    </lineage>
</organism>
<dbReference type="RefSeq" id="XP_007769091.1">
    <property type="nucleotide sequence ID" value="XM_007770901.1"/>
</dbReference>
<proteinExistence type="predicted"/>
<dbReference type="GeneID" id="19209114"/>
<evidence type="ECO:0000313" key="4">
    <source>
        <dbReference type="Proteomes" id="UP000053558"/>
    </source>
</evidence>
<reference evidence="4" key="1">
    <citation type="journal article" date="2012" name="Science">
        <title>The Paleozoic origin of enzymatic lignin decomposition reconstructed from 31 fungal genomes.</title>
        <authorList>
            <person name="Floudas D."/>
            <person name="Binder M."/>
            <person name="Riley R."/>
            <person name="Barry K."/>
            <person name="Blanchette R.A."/>
            <person name="Henrissat B."/>
            <person name="Martinez A.T."/>
            <person name="Otillar R."/>
            <person name="Spatafora J.W."/>
            <person name="Yadav J.S."/>
            <person name="Aerts A."/>
            <person name="Benoit I."/>
            <person name="Boyd A."/>
            <person name="Carlson A."/>
            <person name="Copeland A."/>
            <person name="Coutinho P.M."/>
            <person name="de Vries R.P."/>
            <person name="Ferreira P."/>
            <person name="Findley K."/>
            <person name="Foster B."/>
            <person name="Gaskell J."/>
            <person name="Glotzer D."/>
            <person name="Gorecki P."/>
            <person name="Heitman J."/>
            <person name="Hesse C."/>
            <person name="Hori C."/>
            <person name="Igarashi K."/>
            <person name="Jurgens J.A."/>
            <person name="Kallen N."/>
            <person name="Kersten P."/>
            <person name="Kohler A."/>
            <person name="Kuees U."/>
            <person name="Kumar T.K.A."/>
            <person name="Kuo A."/>
            <person name="LaButti K."/>
            <person name="Larrondo L.F."/>
            <person name="Lindquist E."/>
            <person name="Ling A."/>
            <person name="Lombard V."/>
            <person name="Lucas S."/>
            <person name="Lundell T."/>
            <person name="Martin R."/>
            <person name="McLaughlin D.J."/>
            <person name="Morgenstern I."/>
            <person name="Morin E."/>
            <person name="Murat C."/>
            <person name="Nagy L.G."/>
            <person name="Nolan M."/>
            <person name="Ohm R.A."/>
            <person name="Patyshakuliyeva A."/>
            <person name="Rokas A."/>
            <person name="Ruiz-Duenas F.J."/>
            <person name="Sabat G."/>
            <person name="Salamov A."/>
            <person name="Samejima M."/>
            <person name="Schmutz J."/>
            <person name="Slot J.C."/>
            <person name="St John F."/>
            <person name="Stenlid J."/>
            <person name="Sun H."/>
            <person name="Sun S."/>
            <person name="Syed K."/>
            <person name="Tsang A."/>
            <person name="Wiebenga A."/>
            <person name="Young D."/>
            <person name="Pisabarro A."/>
            <person name="Eastwood D.C."/>
            <person name="Martin F."/>
            <person name="Cullen D."/>
            <person name="Grigoriev I.V."/>
            <person name="Hibbett D.S."/>
        </authorList>
    </citation>
    <scope>NUCLEOTIDE SEQUENCE [LARGE SCALE GENOMIC DNA]</scope>
    <source>
        <strain evidence="4">RWD-64-598 SS2</strain>
    </source>
</reference>
<evidence type="ECO:0000313" key="3">
    <source>
        <dbReference type="EMBL" id="EIW80244.1"/>
    </source>
</evidence>
<keyword evidence="4" id="KW-1185">Reference proteome</keyword>